<dbReference type="InterPro" id="IPR018247">
    <property type="entry name" value="EF_Hand_1_Ca_BS"/>
</dbReference>
<name>A0A850EMP7_9BACL</name>
<evidence type="ECO:0000256" key="5">
    <source>
        <dbReference type="SAM" id="Phobius"/>
    </source>
</evidence>
<protein>
    <submittedName>
        <fullName evidence="7">YhgE/Pip domain-containing protein</fullName>
    </submittedName>
</protein>
<feature type="transmembrane region" description="Helical" evidence="5">
    <location>
        <begin position="637"/>
        <end position="657"/>
    </location>
</feature>
<dbReference type="GO" id="GO:0016020">
    <property type="term" value="C:membrane"/>
    <property type="evidence" value="ECO:0007669"/>
    <property type="project" value="UniProtKB-SubCell"/>
</dbReference>
<feature type="transmembrane region" description="Helical" evidence="5">
    <location>
        <begin position="610"/>
        <end position="630"/>
    </location>
</feature>
<dbReference type="NCBIfam" id="TIGR03062">
    <property type="entry name" value="pip_yhgE_Cterm"/>
    <property type="match status" value="1"/>
</dbReference>
<dbReference type="PANTHER" id="PTHR43077:SF5">
    <property type="entry name" value="PHAGE INFECTION PROTEIN"/>
    <property type="match status" value="1"/>
</dbReference>
<feature type="domain" description="ABC-2 type transporter transmembrane" evidence="6">
    <location>
        <begin position="19"/>
        <end position="715"/>
    </location>
</feature>
<keyword evidence="8" id="KW-1185">Reference proteome</keyword>
<evidence type="ECO:0000256" key="4">
    <source>
        <dbReference type="ARBA" id="ARBA00023136"/>
    </source>
</evidence>
<proteinExistence type="predicted"/>
<dbReference type="Pfam" id="PF12698">
    <property type="entry name" value="ABC2_membrane_3"/>
    <property type="match status" value="1"/>
</dbReference>
<dbReference type="InterPro" id="IPR051328">
    <property type="entry name" value="T7SS_ABC-Transporter"/>
</dbReference>
<dbReference type="InterPro" id="IPR017501">
    <property type="entry name" value="Phage_infect_YhgE_C"/>
</dbReference>
<dbReference type="InterPro" id="IPR017500">
    <property type="entry name" value="Phage_infect_YhgE_N"/>
</dbReference>
<dbReference type="SUPFAM" id="SSF58104">
    <property type="entry name" value="Methyl-accepting chemotaxis protein (MCP) signaling domain"/>
    <property type="match status" value="1"/>
</dbReference>
<dbReference type="RefSeq" id="WP_175370061.1">
    <property type="nucleotide sequence ID" value="NZ_JABWCS010000185.1"/>
</dbReference>
<reference evidence="7" key="1">
    <citation type="submission" date="2020-06" db="EMBL/GenBank/DDBJ databases">
        <title>Paenibacillus sp. nov., isolated from soil.</title>
        <authorList>
            <person name="Seo Y.L."/>
        </authorList>
    </citation>
    <scope>NUCLEOTIDE SEQUENCE [LARGE SCALE GENOMIC DNA]</scope>
    <source>
        <strain evidence="7">JW14</strain>
    </source>
</reference>
<dbReference type="InterPro" id="IPR023908">
    <property type="entry name" value="xxxLxxG_rpt"/>
</dbReference>
<gene>
    <name evidence="7" type="ORF">HPT30_03260</name>
</gene>
<evidence type="ECO:0000313" key="7">
    <source>
        <dbReference type="EMBL" id="NUU59371.1"/>
    </source>
</evidence>
<dbReference type="NCBIfam" id="TIGR03057">
    <property type="entry name" value="xxxLxxG_by_4"/>
    <property type="match status" value="5"/>
</dbReference>
<evidence type="ECO:0000313" key="8">
    <source>
        <dbReference type="Proteomes" id="UP000564806"/>
    </source>
</evidence>
<dbReference type="Gene3D" id="3.40.1710.10">
    <property type="entry name" value="abc type-2 transporter like domain"/>
    <property type="match status" value="1"/>
</dbReference>
<comment type="subcellular location">
    <subcellularLocation>
        <location evidence="1">Membrane</location>
        <topology evidence="1">Multi-pass membrane protein</topology>
    </subcellularLocation>
</comment>
<comment type="caution">
    <text evidence="7">The sequence shown here is derived from an EMBL/GenBank/DDBJ whole genome shotgun (WGS) entry which is preliminary data.</text>
</comment>
<evidence type="ECO:0000256" key="1">
    <source>
        <dbReference type="ARBA" id="ARBA00004141"/>
    </source>
</evidence>
<dbReference type="GO" id="GO:0140359">
    <property type="term" value="F:ABC-type transporter activity"/>
    <property type="evidence" value="ECO:0007669"/>
    <property type="project" value="InterPro"/>
</dbReference>
<keyword evidence="2 5" id="KW-0812">Transmembrane</keyword>
<keyword evidence="3 5" id="KW-1133">Transmembrane helix</keyword>
<feature type="transmembrane region" description="Helical" evidence="5">
    <location>
        <begin position="582"/>
        <end position="604"/>
    </location>
</feature>
<dbReference type="NCBIfam" id="TIGR03061">
    <property type="entry name" value="pip_yhgE_Nterm"/>
    <property type="match status" value="1"/>
</dbReference>
<keyword evidence="4 5" id="KW-0472">Membrane</keyword>
<accession>A0A850EMP7</accession>
<dbReference type="Gene3D" id="1.10.287.950">
    <property type="entry name" value="Methyl-accepting chemotaxis protein"/>
    <property type="match status" value="2"/>
</dbReference>
<dbReference type="PROSITE" id="PS00018">
    <property type="entry name" value="EF_HAND_1"/>
    <property type="match status" value="1"/>
</dbReference>
<evidence type="ECO:0000259" key="6">
    <source>
        <dbReference type="Pfam" id="PF12698"/>
    </source>
</evidence>
<organism evidence="7 8">
    <name type="scientific">Paenibacillus agri</name>
    <dbReference type="NCBI Taxonomy" id="2744309"/>
    <lineage>
        <taxon>Bacteria</taxon>
        <taxon>Bacillati</taxon>
        <taxon>Bacillota</taxon>
        <taxon>Bacilli</taxon>
        <taxon>Bacillales</taxon>
        <taxon>Paenibacillaceae</taxon>
        <taxon>Paenibacillus</taxon>
    </lineage>
</organism>
<feature type="transmembrane region" description="Helical" evidence="5">
    <location>
        <begin position="540"/>
        <end position="561"/>
    </location>
</feature>
<evidence type="ECO:0000256" key="2">
    <source>
        <dbReference type="ARBA" id="ARBA00022692"/>
    </source>
</evidence>
<dbReference type="AlphaFoldDB" id="A0A850EMP7"/>
<dbReference type="PANTHER" id="PTHR43077">
    <property type="entry name" value="TRANSPORT PERMEASE YVFS-RELATED"/>
    <property type="match status" value="1"/>
</dbReference>
<sequence>MIQQEWKNILKKPFLIVVIVAIMLVPMFYSLIFLSAYWNPYGKLDQLPVAVVNNDTGAVLDGKTINIGKDFVDGLKDDDKFKWVFTTENKAMAGLKNEDYYMVIELPSQFSQHASSLLGEHPEKMELNYYTNAGKNYSGSQISSSAIKDISSSLSKKVTEQYADTVFKSLNKVGEGMQEASDGTKRISEGVNKLANGTTTLSENLEKLTDSNLVLKHGTAKLETGAIQVANGIKQSSDGANQLNTGINTVLAGANSLKNGSGDLNSGLQQLSESSKKLEDGSDQLLNGSIQLAAGLKQSVDGSVALQNSVGQFTNNLSTLNTAIQDLTNEFSDVSGTGSISQEEIEKVLVQLQTISTSMDQLNQGGKQISTSYSQLAEGQHNLYSAANSLVAGQKEFNSNSTLFNGKLGEAAVASKKLAQGSIDLFNGTKKVSEGSSALSSGLVTLNSGGNQIVEGINQLSDGSNQLYIGSGKLANGANELLKGTHDLSQGTSTLHKSLQDGANKVNDVSTNDETNTMFASPINLVAHKLNDVKDYGVGLAPYILSLGLLAGGLMFVSSYSMRTTTEITTSGFSHFISKYSVLLVVGVFQSIFADVILIHGLGLQVQNELYFYLFTIFTSLTLYTIIQFLTVTMDKVGQYIIFILMLLQIGGSAGTFPKVLTPTFFQYINPFLPLTYSIKGFRELMSTTVDYKYVLNQAVTLGLFGASFITLTILYLTITVRKQSNRTKEIVN</sequence>
<dbReference type="InterPro" id="IPR013525">
    <property type="entry name" value="ABC2_TM"/>
</dbReference>
<dbReference type="Proteomes" id="UP000564806">
    <property type="component" value="Unassembled WGS sequence"/>
</dbReference>
<feature type="transmembrane region" description="Helical" evidence="5">
    <location>
        <begin position="14"/>
        <end position="38"/>
    </location>
</feature>
<evidence type="ECO:0000256" key="3">
    <source>
        <dbReference type="ARBA" id="ARBA00022989"/>
    </source>
</evidence>
<dbReference type="EMBL" id="JABWCS010000185">
    <property type="protein sequence ID" value="NUU59371.1"/>
    <property type="molecule type" value="Genomic_DNA"/>
</dbReference>
<feature type="transmembrane region" description="Helical" evidence="5">
    <location>
        <begin position="695"/>
        <end position="719"/>
    </location>
</feature>